<dbReference type="AlphaFoldDB" id="A0A0D1WX13"/>
<evidence type="ECO:0000256" key="2">
    <source>
        <dbReference type="SAM" id="MobiDB-lite"/>
    </source>
</evidence>
<proteinExistence type="predicted"/>
<dbReference type="Proteomes" id="UP000054302">
    <property type="component" value="Unassembled WGS sequence"/>
</dbReference>
<dbReference type="GeneID" id="27322944"/>
<evidence type="ECO:0000313" key="3">
    <source>
        <dbReference type="EMBL" id="KIV93925.1"/>
    </source>
</evidence>
<name>A0A0D1WX13_EXOME</name>
<dbReference type="VEuPathDB" id="FungiDB:PV10_05099"/>
<gene>
    <name evidence="3" type="ORF">PV10_05099</name>
</gene>
<feature type="coiled-coil region" evidence="1">
    <location>
        <begin position="650"/>
        <end position="684"/>
    </location>
</feature>
<keyword evidence="1" id="KW-0175">Coiled coil</keyword>
<dbReference type="RefSeq" id="XP_016225499.1">
    <property type="nucleotide sequence ID" value="XM_016369711.1"/>
</dbReference>
<dbReference type="HOGENOM" id="CLU_307765_0_0_1"/>
<feature type="compositionally biased region" description="Basic and acidic residues" evidence="2">
    <location>
        <begin position="612"/>
        <end position="622"/>
    </location>
</feature>
<evidence type="ECO:0000313" key="4">
    <source>
        <dbReference type="Proteomes" id="UP000054302"/>
    </source>
</evidence>
<feature type="region of interest" description="Disordered" evidence="2">
    <location>
        <begin position="577"/>
        <end position="627"/>
    </location>
</feature>
<dbReference type="OrthoDB" id="185373at2759"/>
<sequence>MRTLWSQVSRPNLAGSFTSARSAKQSETTTASVARVLARRTTTAPAKRRLTFNDAFTLLLTPVFGTAFVIDTSWKEKQRKEWERKLADVNGEIAELHARAQRYSSLSDAVLYNARRQQLREYSTVSRYQSQPEPLQSGIVDDPEEWHYGQVPTEDEYSHHNDDRLHNYSPEELADAFRFHRLVATLCALRMLTHFQLSGTPRFVHYDDRDISRGGMNSEIQELDSQMNINQLVDLTKHTRSQIRLILDKQLDLRGMASVIEDAMRKDSFQNRMRQSFDDMMARNCNVYTLVQTFAEGLAQNPQSVPSSSTYSHFLHVLCNSKYEGTLAYYVVSALKSSELPLDDRTVYTLITHLGKTRDFIQFDAFLQGVMRKPPAHYFNTRTPWVPVRYKGISVPTPANLNSQILKSLVRTAVKCGQMDKADAWFSSIQDGGSSSKVKAHLLYTFLRHYSLTMNWEHGRIWIATCLDNVVSFLSAVTSNVISVFIFRMLDLCVACERASEYTVILQAAVDAGIPPPETNPDFPVRYTHRGLRILEEWRALSIHAAFETPTDELKVRKFAALCAPIMETISKSRSASFQEVEPQRLTQSAQDNERRLAMVDPGKTTAPYKTDSSKLRHDSRESQTSAPIVKGIDLELRMQAKIAETQGLLELSQQRLQEQNNLINELKQQLAAKEQEHNEAMTASRQHLHDSEVVIHHQAERRGTLRRLPGAIHGFAIDSKANYSTFALKKGRQYSNKANSEWRKSNRPNNSVLVAQDSNVDCNVLPSERSPATRSDKEPNMVTVGHSHPEPTVSELLFGEHTCPPDKMISAWMSSHISTDESHPYDKNETPVRLTTPDAIPHGNVDFRGPVYSGKASDLTAEHRFDLSQVGKVLPEAGERRSQGDVVSITRHFVGKRRRGNWGSPFSKNVRLPDKSFAAKDAAAQVQEHEERRATFVVRHVSLDPAQEGSKSFSGVKAD</sequence>
<evidence type="ECO:0000256" key="1">
    <source>
        <dbReference type="SAM" id="Coils"/>
    </source>
</evidence>
<protein>
    <submittedName>
        <fullName evidence="3">Uncharacterized protein</fullName>
    </submittedName>
</protein>
<reference evidence="3 4" key="1">
    <citation type="submission" date="2015-01" db="EMBL/GenBank/DDBJ databases">
        <title>The Genome Sequence of Exophiala mesophila CBS40295.</title>
        <authorList>
            <consortium name="The Broad Institute Genomics Platform"/>
            <person name="Cuomo C."/>
            <person name="de Hoog S."/>
            <person name="Gorbushina A."/>
            <person name="Stielow B."/>
            <person name="Teixiera M."/>
            <person name="Abouelleil A."/>
            <person name="Chapman S.B."/>
            <person name="Priest M."/>
            <person name="Young S.K."/>
            <person name="Wortman J."/>
            <person name="Nusbaum C."/>
            <person name="Birren B."/>
        </authorList>
    </citation>
    <scope>NUCLEOTIDE SEQUENCE [LARGE SCALE GENOMIC DNA]</scope>
    <source>
        <strain evidence="3 4">CBS 40295</strain>
    </source>
</reference>
<organism evidence="3 4">
    <name type="scientific">Exophiala mesophila</name>
    <name type="common">Black yeast-like fungus</name>
    <dbReference type="NCBI Taxonomy" id="212818"/>
    <lineage>
        <taxon>Eukaryota</taxon>
        <taxon>Fungi</taxon>
        <taxon>Dikarya</taxon>
        <taxon>Ascomycota</taxon>
        <taxon>Pezizomycotina</taxon>
        <taxon>Eurotiomycetes</taxon>
        <taxon>Chaetothyriomycetidae</taxon>
        <taxon>Chaetothyriales</taxon>
        <taxon>Herpotrichiellaceae</taxon>
        <taxon>Exophiala</taxon>
    </lineage>
</organism>
<keyword evidence="4" id="KW-1185">Reference proteome</keyword>
<dbReference type="EMBL" id="KN847522">
    <property type="protein sequence ID" value="KIV93925.1"/>
    <property type="molecule type" value="Genomic_DNA"/>
</dbReference>
<feature type="region of interest" description="Disordered" evidence="2">
    <location>
        <begin position="754"/>
        <end position="781"/>
    </location>
</feature>
<accession>A0A0D1WX13</accession>